<evidence type="ECO:0000256" key="1">
    <source>
        <dbReference type="ARBA" id="ARBA00008106"/>
    </source>
</evidence>
<dbReference type="InterPro" id="IPR023198">
    <property type="entry name" value="PGP-like_dom2"/>
</dbReference>
<gene>
    <name evidence="3" type="ORF">PoMZ_01571</name>
</gene>
<sequence length="318" mass="35270">MSEGHALPRASTPSSLHKIKALTFDVFGTTVNWRASIESALTSALDAKMNSAGFATLPAELQARARNLQTGAVRDSIDIIAASAWPSSFPTPDLLPDWPCAFAAAWRRSYGRFTRGFEPGITPWKDIDTHHRESLERLLEERGLAGLFTDDEVLELSRAWHRLEPWPDTRQGLARLASRGLVTAALSNGNQSLLQDLNTYHDGLGFDRLFSAEDFGAYKPNPRTYLGAVEGLGLRPDEVAMVAAHLGDLKGAKACGLRTVYLERVGEEEWIRSEERYEDARRWVDIWITLGGDQEGGFVELAKQLPRRHGEDESKAAQ</sequence>
<dbReference type="InterPro" id="IPR051540">
    <property type="entry name" value="S-2-haloacid_dehalogenase"/>
</dbReference>
<reference evidence="3 4" key="1">
    <citation type="journal article" date="2019" name="Mol. Biol. Evol.">
        <title>Blast fungal genomes show frequent chromosomal changes, gene gains and losses, and effector gene turnover.</title>
        <authorList>
            <person name="Gomez Luciano L.B."/>
            <person name="Jason Tsai I."/>
            <person name="Chuma I."/>
            <person name="Tosa Y."/>
            <person name="Chen Y.H."/>
            <person name="Li J.Y."/>
            <person name="Li M.Y."/>
            <person name="Jade Lu M.Y."/>
            <person name="Nakayashiki H."/>
            <person name="Li W.H."/>
        </authorList>
    </citation>
    <scope>NUCLEOTIDE SEQUENCE [LARGE SCALE GENOMIC DNA]</scope>
    <source>
        <strain evidence="3">MZ5-1-6</strain>
    </source>
</reference>
<dbReference type="VEuPathDB" id="FungiDB:M_BR32_EuGene_00014821"/>
<proteinExistence type="inferred from homology"/>
<accession>A0A4P7N955</accession>
<evidence type="ECO:0000256" key="2">
    <source>
        <dbReference type="ARBA" id="ARBA00022801"/>
    </source>
</evidence>
<keyword evidence="2" id="KW-0378">Hydrolase</keyword>
<dbReference type="NCBIfam" id="TIGR01428">
    <property type="entry name" value="HAD_type_II"/>
    <property type="match status" value="1"/>
</dbReference>
<dbReference type="Gene3D" id="1.10.150.240">
    <property type="entry name" value="Putative phosphatase, domain 2"/>
    <property type="match status" value="1"/>
</dbReference>
<dbReference type="Gene3D" id="3.40.50.1000">
    <property type="entry name" value="HAD superfamily/HAD-like"/>
    <property type="match status" value="1"/>
</dbReference>
<dbReference type="EMBL" id="CP034205">
    <property type="protein sequence ID" value="QBZ56660.1"/>
    <property type="molecule type" value="Genomic_DNA"/>
</dbReference>
<dbReference type="PANTHER" id="PTHR43316:SF3">
    <property type="entry name" value="HALOACID DEHALOGENASE, TYPE II (AFU_ORTHOLOGUE AFUA_2G07750)-RELATED"/>
    <property type="match status" value="1"/>
</dbReference>
<dbReference type="AlphaFoldDB" id="A0A4P7N955"/>
<comment type="similarity">
    <text evidence="1">Belongs to the HAD-like hydrolase superfamily. S-2-haloalkanoic acid dehalogenase family.</text>
</comment>
<dbReference type="PANTHER" id="PTHR43316">
    <property type="entry name" value="HYDROLASE, HALOACID DELAHOGENASE-RELATED"/>
    <property type="match status" value="1"/>
</dbReference>
<dbReference type="InterPro" id="IPR006328">
    <property type="entry name" value="2-HAD"/>
</dbReference>
<dbReference type="Proteomes" id="UP000294847">
    <property type="component" value="Chromosome 2"/>
</dbReference>
<dbReference type="SUPFAM" id="SSF56784">
    <property type="entry name" value="HAD-like"/>
    <property type="match status" value="1"/>
</dbReference>
<evidence type="ECO:0000313" key="3">
    <source>
        <dbReference type="EMBL" id="QBZ56660.1"/>
    </source>
</evidence>
<name>A0A4P7N955_PYROR</name>
<dbReference type="GO" id="GO:0016791">
    <property type="term" value="F:phosphatase activity"/>
    <property type="evidence" value="ECO:0007669"/>
    <property type="project" value="UniProtKB-ARBA"/>
</dbReference>
<organism evidence="3 4">
    <name type="scientific">Pyricularia oryzae</name>
    <name type="common">Rice blast fungus</name>
    <name type="synonym">Magnaporthe oryzae</name>
    <dbReference type="NCBI Taxonomy" id="318829"/>
    <lineage>
        <taxon>Eukaryota</taxon>
        <taxon>Fungi</taxon>
        <taxon>Dikarya</taxon>
        <taxon>Ascomycota</taxon>
        <taxon>Pezizomycotina</taxon>
        <taxon>Sordariomycetes</taxon>
        <taxon>Sordariomycetidae</taxon>
        <taxon>Magnaporthales</taxon>
        <taxon>Pyriculariaceae</taxon>
        <taxon>Pyricularia</taxon>
    </lineage>
</organism>
<dbReference type="InterPro" id="IPR036412">
    <property type="entry name" value="HAD-like_sf"/>
</dbReference>
<dbReference type="GO" id="GO:0019120">
    <property type="term" value="F:hydrolase activity, acting on acid halide bonds, in C-halide compounds"/>
    <property type="evidence" value="ECO:0007669"/>
    <property type="project" value="InterPro"/>
</dbReference>
<protein>
    <submittedName>
        <fullName evidence="3">Uncharacterized protein</fullName>
    </submittedName>
</protein>
<dbReference type="InterPro" id="IPR023214">
    <property type="entry name" value="HAD_sf"/>
</dbReference>
<dbReference type="SFLD" id="SFLDG01129">
    <property type="entry name" value="C1.5:_HAD__Beta-PGM__Phosphata"/>
    <property type="match status" value="1"/>
</dbReference>
<dbReference type="SFLD" id="SFLDS00003">
    <property type="entry name" value="Haloacid_Dehalogenase"/>
    <property type="match status" value="1"/>
</dbReference>
<dbReference type="NCBIfam" id="TIGR01493">
    <property type="entry name" value="HAD-SF-IA-v2"/>
    <property type="match status" value="1"/>
</dbReference>
<dbReference type="Pfam" id="PF00702">
    <property type="entry name" value="Hydrolase"/>
    <property type="match status" value="1"/>
</dbReference>
<dbReference type="InterPro" id="IPR006439">
    <property type="entry name" value="HAD-SF_hydro_IA"/>
</dbReference>
<evidence type="ECO:0000313" key="4">
    <source>
        <dbReference type="Proteomes" id="UP000294847"/>
    </source>
</evidence>